<evidence type="ECO:0000256" key="1">
    <source>
        <dbReference type="ARBA" id="ARBA00004123"/>
    </source>
</evidence>
<dbReference type="PROSITE" id="PS50811">
    <property type="entry name" value="WRKY"/>
    <property type="match status" value="1"/>
</dbReference>
<protein>
    <submittedName>
        <fullName evidence="8">WRKY transcription factor</fullName>
    </submittedName>
</protein>
<feature type="compositionally biased region" description="Acidic residues" evidence="6">
    <location>
        <begin position="157"/>
        <end position="167"/>
    </location>
</feature>
<feature type="region of interest" description="Disordered" evidence="6">
    <location>
        <begin position="131"/>
        <end position="173"/>
    </location>
</feature>
<evidence type="ECO:0000313" key="9">
    <source>
        <dbReference type="Proteomes" id="UP000250235"/>
    </source>
</evidence>
<evidence type="ECO:0000256" key="4">
    <source>
        <dbReference type="ARBA" id="ARBA00023163"/>
    </source>
</evidence>
<sequence length="276" mass="30535">MDDGFNSTRLVSGIQDSENSTENSGDPPGSAVSNELKIASTSTRRSGRKAIPKRIISVPLKEAAGLKQKGEQMSAPPWDSCTWRKYGQKPIKGSPYPRGYYKCSSSKGCPARKQVERCRMDPNMVVVAYSREHNHPMPPRSNHRTTTNRRATARSGEEEEEEEELPQEEEKKPVINLSIESHVIITDDRFSNVCGGSLSSGGEFGWLTDFESTSSCSILDSPVLAEELRVAMDDEMAMIFEVREEDESLFADLGELPECSTVFRRGRGGETAVLHG</sequence>
<accession>A0A2Z7AWQ0</accession>
<dbReference type="Proteomes" id="UP000250235">
    <property type="component" value="Unassembled WGS sequence"/>
</dbReference>
<dbReference type="EMBL" id="KV013386">
    <property type="protein sequence ID" value="KZV23747.1"/>
    <property type="molecule type" value="Genomic_DNA"/>
</dbReference>
<dbReference type="PANTHER" id="PTHR32096">
    <property type="entry name" value="WRKY TRANSCRIPTION FACTOR 30-RELATED-RELATED"/>
    <property type="match status" value="1"/>
</dbReference>
<keyword evidence="4" id="KW-0804">Transcription</keyword>
<evidence type="ECO:0000256" key="6">
    <source>
        <dbReference type="SAM" id="MobiDB-lite"/>
    </source>
</evidence>
<feature type="domain" description="WRKY" evidence="7">
    <location>
        <begin position="79"/>
        <end position="138"/>
    </location>
</feature>
<dbReference type="GO" id="GO:0003700">
    <property type="term" value="F:DNA-binding transcription factor activity"/>
    <property type="evidence" value="ECO:0007669"/>
    <property type="project" value="InterPro"/>
</dbReference>
<dbReference type="SMART" id="SM00774">
    <property type="entry name" value="WRKY"/>
    <property type="match status" value="1"/>
</dbReference>
<evidence type="ECO:0000256" key="3">
    <source>
        <dbReference type="ARBA" id="ARBA00023125"/>
    </source>
</evidence>
<keyword evidence="5" id="KW-0539">Nucleus</keyword>
<dbReference type="GO" id="GO:0000976">
    <property type="term" value="F:transcription cis-regulatory region binding"/>
    <property type="evidence" value="ECO:0007669"/>
    <property type="project" value="TreeGrafter"/>
</dbReference>
<evidence type="ECO:0000256" key="2">
    <source>
        <dbReference type="ARBA" id="ARBA00023015"/>
    </source>
</evidence>
<organism evidence="8 9">
    <name type="scientific">Dorcoceras hygrometricum</name>
    <dbReference type="NCBI Taxonomy" id="472368"/>
    <lineage>
        <taxon>Eukaryota</taxon>
        <taxon>Viridiplantae</taxon>
        <taxon>Streptophyta</taxon>
        <taxon>Embryophyta</taxon>
        <taxon>Tracheophyta</taxon>
        <taxon>Spermatophyta</taxon>
        <taxon>Magnoliopsida</taxon>
        <taxon>eudicotyledons</taxon>
        <taxon>Gunneridae</taxon>
        <taxon>Pentapetalae</taxon>
        <taxon>asterids</taxon>
        <taxon>lamiids</taxon>
        <taxon>Lamiales</taxon>
        <taxon>Gesneriaceae</taxon>
        <taxon>Didymocarpoideae</taxon>
        <taxon>Trichosporeae</taxon>
        <taxon>Loxocarpinae</taxon>
        <taxon>Dorcoceras</taxon>
    </lineage>
</organism>
<proteinExistence type="predicted"/>
<evidence type="ECO:0000256" key="5">
    <source>
        <dbReference type="ARBA" id="ARBA00023242"/>
    </source>
</evidence>
<dbReference type="InterPro" id="IPR036576">
    <property type="entry name" value="WRKY_dom_sf"/>
</dbReference>
<gene>
    <name evidence="8" type="ORF">F511_33755</name>
</gene>
<name>A0A2Z7AWQ0_9LAMI</name>
<feature type="compositionally biased region" description="Polar residues" evidence="6">
    <location>
        <begin position="1"/>
        <end position="24"/>
    </location>
</feature>
<dbReference type="GO" id="GO:0005634">
    <property type="term" value="C:nucleus"/>
    <property type="evidence" value="ECO:0007669"/>
    <property type="project" value="UniProtKB-SubCell"/>
</dbReference>
<evidence type="ECO:0000313" key="8">
    <source>
        <dbReference type="EMBL" id="KZV23747.1"/>
    </source>
</evidence>
<comment type="subcellular location">
    <subcellularLocation>
        <location evidence="1">Nucleus</location>
    </subcellularLocation>
</comment>
<dbReference type="PANTHER" id="PTHR32096:SF137">
    <property type="entry name" value="WRKY TRANSCRIPTION FACTOR 65 ISOFORM X1-RELATED"/>
    <property type="match status" value="1"/>
</dbReference>
<dbReference type="OrthoDB" id="773436at2759"/>
<keyword evidence="3" id="KW-0238">DNA-binding</keyword>
<dbReference type="SUPFAM" id="SSF118290">
    <property type="entry name" value="WRKY DNA-binding domain"/>
    <property type="match status" value="1"/>
</dbReference>
<feature type="region of interest" description="Disordered" evidence="6">
    <location>
        <begin position="1"/>
        <end position="49"/>
    </location>
</feature>
<dbReference type="Pfam" id="PF03106">
    <property type="entry name" value="WRKY"/>
    <property type="match status" value="1"/>
</dbReference>
<keyword evidence="9" id="KW-1185">Reference proteome</keyword>
<dbReference type="AlphaFoldDB" id="A0A2Z7AWQ0"/>
<dbReference type="FunFam" id="2.20.25.80:FF:000004">
    <property type="entry name" value="WRKY transcription factor 65"/>
    <property type="match status" value="1"/>
</dbReference>
<dbReference type="Gene3D" id="2.20.25.80">
    <property type="entry name" value="WRKY domain"/>
    <property type="match status" value="1"/>
</dbReference>
<evidence type="ECO:0000259" key="7">
    <source>
        <dbReference type="PROSITE" id="PS50811"/>
    </source>
</evidence>
<keyword evidence="2" id="KW-0805">Transcription regulation</keyword>
<dbReference type="InterPro" id="IPR044810">
    <property type="entry name" value="WRKY_plant"/>
</dbReference>
<dbReference type="InterPro" id="IPR003657">
    <property type="entry name" value="WRKY_dom"/>
</dbReference>
<reference evidence="8 9" key="1">
    <citation type="journal article" date="2015" name="Proc. Natl. Acad. Sci. U.S.A.">
        <title>The resurrection genome of Boea hygrometrica: A blueprint for survival of dehydration.</title>
        <authorList>
            <person name="Xiao L."/>
            <person name="Yang G."/>
            <person name="Zhang L."/>
            <person name="Yang X."/>
            <person name="Zhao S."/>
            <person name="Ji Z."/>
            <person name="Zhou Q."/>
            <person name="Hu M."/>
            <person name="Wang Y."/>
            <person name="Chen M."/>
            <person name="Xu Y."/>
            <person name="Jin H."/>
            <person name="Xiao X."/>
            <person name="Hu G."/>
            <person name="Bao F."/>
            <person name="Hu Y."/>
            <person name="Wan P."/>
            <person name="Li L."/>
            <person name="Deng X."/>
            <person name="Kuang T."/>
            <person name="Xiang C."/>
            <person name="Zhu J.K."/>
            <person name="Oliver M.J."/>
            <person name="He Y."/>
        </authorList>
    </citation>
    <scope>NUCLEOTIDE SEQUENCE [LARGE SCALE GENOMIC DNA]</scope>
    <source>
        <strain evidence="9">cv. XS01</strain>
    </source>
</reference>